<sequence>MTPPETRGRNVTSHSGVKKEKKRKARDSQAEAGDKPLPIRCKEEPNTSEIILGPPTSWKIQPDSPHVLVPVQHKNGDNPSNLDGSTSSDIHPIAVIVKPQSVLSLRPPRKDKSDQQPHPFSQEPGGDTPSSSLMKFEDGDGNELAVVYVCKQCGQNFENKIDLTAHEQMLHCALCQKCFKDKSALVVHQWAFHMPKPNTKEPKYPPKDEGPFSCNECGKSLLSKSGFERHQSIHTGAFPCPECGKCLTDRSGLIRHRRTHTVERSFPCLDCGRRFTRRNHLMSHQSVHKESISPTAENDFQ</sequence>
<evidence type="ECO:0000256" key="11">
    <source>
        <dbReference type="SAM" id="MobiDB-lite"/>
    </source>
</evidence>
<feature type="domain" description="C2H2-type" evidence="12">
    <location>
        <begin position="212"/>
        <end position="239"/>
    </location>
</feature>
<keyword evidence="8" id="KW-0804">Transcription</keyword>
<evidence type="ECO:0000256" key="3">
    <source>
        <dbReference type="ARBA" id="ARBA00022737"/>
    </source>
</evidence>
<evidence type="ECO:0000256" key="4">
    <source>
        <dbReference type="ARBA" id="ARBA00022771"/>
    </source>
</evidence>
<dbReference type="InterPro" id="IPR013087">
    <property type="entry name" value="Znf_C2H2_type"/>
</dbReference>
<evidence type="ECO:0000313" key="13">
    <source>
        <dbReference type="EMBL" id="KAG9465122.1"/>
    </source>
</evidence>
<evidence type="ECO:0000256" key="6">
    <source>
        <dbReference type="ARBA" id="ARBA00023015"/>
    </source>
</evidence>
<dbReference type="PANTHER" id="PTHR24377">
    <property type="entry name" value="IP01015P-RELATED"/>
    <property type="match status" value="1"/>
</dbReference>
<evidence type="ECO:0000256" key="10">
    <source>
        <dbReference type="PROSITE-ProRule" id="PRU00042"/>
    </source>
</evidence>
<feature type="region of interest" description="Disordered" evidence="11">
    <location>
        <begin position="1"/>
        <end position="88"/>
    </location>
</feature>
<evidence type="ECO:0000256" key="5">
    <source>
        <dbReference type="ARBA" id="ARBA00022833"/>
    </source>
</evidence>
<dbReference type="InterPro" id="IPR036236">
    <property type="entry name" value="Znf_C2H2_sf"/>
</dbReference>
<organism evidence="13 14">
    <name type="scientific">Eleutherodactylus coqui</name>
    <name type="common">Puerto Rican coqui</name>
    <dbReference type="NCBI Taxonomy" id="57060"/>
    <lineage>
        <taxon>Eukaryota</taxon>
        <taxon>Metazoa</taxon>
        <taxon>Chordata</taxon>
        <taxon>Craniata</taxon>
        <taxon>Vertebrata</taxon>
        <taxon>Euteleostomi</taxon>
        <taxon>Amphibia</taxon>
        <taxon>Batrachia</taxon>
        <taxon>Anura</taxon>
        <taxon>Neobatrachia</taxon>
        <taxon>Hyloidea</taxon>
        <taxon>Eleutherodactylidae</taxon>
        <taxon>Eleutherodactylinae</taxon>
        <taxon>Eleutherodactylus</taxon>
        <taxon>Eleutherodactylus</taxon>
    </lineage>
</organism>
<evidence type="ECO:0000256" key="8">
    <source>
        <dbReference type="ARBA" id="ARBA00023163"/>
    </source>
</evidence>
<feature type="domain" description="C2H2-type" evidence="12">
    <location>
        <begin position="148"/>
        <end position="171"/>
    </location>
</feature>
<evidence type="ECO:0000313" key="14">
    <source>
        <dbReference type="Proteomes" id="UP000770717"/>
    </source>
</evidence>
<dbReference type="GO" id="GO:0003677">
    <property type="term" value="F:DNA binding"/>
    <property type="evidence" value="ECO:0007669"/>
    <property type="project" value="UniProtKB-KW"/>
</dbReference>
<dbReference type="FunFam" id="3.30.160.60:FF:000706">
    <property type="entry name" value="Zinc finger protein"/>
    <property type="match status" value="2"/>
</dbReference>
<dbReference type="EMBL" id="WNTK01003442">
    <property type="protein sequence ID" value="KAG9465121.1"/>
    <property type="molecule type" value="Genomic_DNA"/>
</dbReference>
<evidence type="ECO:0000256" key="9">
    <source>
        <dbReference type="ARBA" id="ARBA00023242"/>
    </source>
</evidence>
<protein>
    <recommendedName>
        <fullName evidence="12">C2H2-type domain-containing protein</fullName>
    </recommendedName>
</protein>
<feature type="domain" description="C2H2-type" evidence="12">
    <location>
        <begin position="238"/>
        <end position="265"/>
    </location>
</feature>
<dbReference type="AlphaFoldDB" id="A0A8J6B6R6"/>
<accession>A0A8J6B6R6</accession>
<keyword evidence="3" id="KW-0677">Repeat</keyword>
<keyword evidence="14" id="KW-1185">Reference proteome</keyword>
<keyword evidence="7" id="KW-0238">DNA-binding</keyword>
<dbReference type="FunFam" id="3.30.160.60:FF:000322">
    <property type="entry name" value="GDNF-inducible zinc finger protein 1"/>
    <property type="match status" value="1"/>
</dbReference>
<feature type="compositionally biased region" description="Polar residues" evidence="11">
    <location>
        <begin position="292"/>
        <end position="301"/>
    </location>
</feature>
<dbReference type="GO" id="GO:0008270">
    <property type="term" value="F:zinc ion binding"/>
    <property type="evidence" value="ECO:0007669"/>
    <property type="project" value="UniProtKB-KW"/>
</dbReference>
<feature type="region of interest" description="Disordered" evidence="11">
    <location>
        <begin position="100"/>
        <end position="136"/>
    </location>
</feature>
<evidence type="ECO:0000256" key="2">
    <source>
        <dbReference type="ARBA" id="ARBA00022723"/>
    </source>
</evidence>
<comment type="caution">
    <text evidence="13">The sequence shown here is derived from an EMBL/GenBank/DDBJ whole genome shotgun (WGS) entry which is preliminary data.</text>
</comment>
<evidence type="ECO:0000259" key="12">
    <source>
        <dbReference type="PROSITE" id="PS50157"/>
    </source>
</evidence>
<dbReference type="PROSITE" id="PS50157">
    <property type="entry name" value="ZINC_FINGER_C2H2_2"/>
    <property type="match status" value="5"/>
</dbReference>
<dbReference type="Proteomes" id="UP000770717">
    <property type="component" value="Unassembled WGS sequence"/>
</dbReference>
<comment type="subcellular location">
    <subcellularLocation>
        <location evidence="1">Nucleus</location>
    </subcellularLocation>
</comment>
<reference evidence="13" key="1">
    <citation type="thesis" date="2020" institute="ProQuest LLC" country="789 East Eisenhower Parkway, Ann Arbor, MI, USA">
        <title>Comparative Genomics and Chromosome Evolution.</title>
        <authorList>
            <person name="Mudd A.B."/>
        </authorList>
    </citation>
    <scope>NUCLEOTIDE SEQUENCE</scope>
    <source>
        <strain evidence="13">HN-11 Male</strain>
        <tissue evidence="13">Kidney and liver</tissue>
    </source>
</reference>
<keyword evidence="9" id="KW-0539">Nucleus</keyword>
<dbReference type="SMART" id="SM00355">
    <property type="entry name" value="ZnF_C2H2"/>
    <property type="match status" value="5"/>
</dbReference>
<dbReference type="InterPro" id="IPR050826">
    <property type="entry name" value="Krueppel_C2H2_ZnFinger"/>
</dbReference>
<keyword evidence="2" id="KW-0479">Metal-binding</keyword>
<feature type="region of interest" description="Disordered" evidence="11">
    <location>
        <begin position="282"/>
        <end position="301"/>
    </location>
</feature>
<feature type="domain" description="C2H2-type" evidence="12">
    <location>
        <begin position="266"/>
        <end position="288"/>
    </location>
</feature>
<dbReference type="Gene3D" id="3.30.160.60">
    <property type="entry name" value="Classic Zinc Finger"/>
    <property type="match status" value="4"/>
</dbReference>
<feature type="domain" description="C2H2-type" evidence="12">
    <location>
        <begin position="170"/>
        <end position="198"/>
    </location>
</feature>
<dbReference type="Pfam" id="PF00096">
    <property type="entry name" value="zf-C2H2"/>
    <property type="match status" value="4"/>
</dbReference>
<dbReference type="EMBL" id="WNTK01003442">
    <property type="protein sequence ID" value="KAG9465122.1"/>
    <property type="molecule type" value="Genomic_DNA"/>
</dbReference>
<evidence type="ECO:0000256" key="7">
    <source>
        <dbReference type="ARBA" id="ARBA00023125"/>
    </source>
</evidence>
<name>A0A8J6B6R6_ELECQ</name>
<evidence type="ECO:0000256" key="1">
    <source>
        <dbReference type="ARBA" id="ARBA00004123"/>
    </source>
</evidence>
<dbReference type="SUPFAM" id="SSF57667">
    <property type="entry name" value="beta-beta-alpha zinc fingers"/>
    <property type="match status" value="3"/>
</dbReference>
<proteinExistence type="predicted"/>
<keyword evidence="4 10" id="KW-0863">Zinc-finger</keyword>
<gene>
    <name evidence="13" type="ORF">GDO78_018872</name>
</gene>
<feature type="compositionally biased region" description="Polar residues" evidence="11">
    <location>
        <begin position="77"/>
        <end position="88"/>
    </location>
</feature>
<dbReference type="OrthoDB" id="6910977at2759"/>
<keyword evidence="6" id="KW-0805">Transcription regulation</keyword>
<dbReference type="PROSITE" id="PS00028">
    <property type="entry name" value="ZINC_FINGER_C2H2_1"/>
    <property type="match status" value="5"/>
</dbReference>
<keyword evidence="5" id="KW-0862">Zinc</keyword>
<dbReference type="GO" id="GO:0005634">
    <property type="term" value="C:nucleus"/>
    <property type="evidence" value="ECO:0007669"/>
    <property type="project" value="UniProtKB-SubCell"/>
</dbReference>